<evidence type="ECO:0000256" key="2">
    <source>
        <dbReference type="ARBA" id="ARBA00023002"/>
    </source>
</evidence>
<dbReference type="PANTHER" id="PTHR42760">
    <property type="entry name" value="SHORT-CHAIN DEHYDROGENASES/REDUCTASES FAMILY MEMBER"/>
    <property type="match status" value="1"/>
</dbReference>
<dbReference type="FunFam" id="3.40.50.720:FF:000173">
    <property type="entry name" value="3-oxoacyl-[acyl-carrier protein] reductase"/>
    <property type="match status" value="1"/>
</dbReference>
<organism evidence="3 4">
    <name type="scientific">Afifella marina DSM 2698</name>
    <dbReference type="NCBI Taxonomy" id="1120955"/>
    <lineage>
        <taxon>Bacteria</taxon>
        <taxon>Pseudomonadati</taxon>
        <taxon>Pseudomonadota</taxon>
        <taxon>Alphaproteobacteria</taxon>
        <taxon>Hyphomicrobiales</taxon>
        <taxon>Afifellaceae</taxon>
        <taxon>Afifella</taxon>
    </lineage>
</organism>
<name>A0A1G5P440_AFIMA</name>
<dbReference type="OrthoDB" id="9790146at2"/>
<dbReference type="InterPro" id="IPR036291">
    <property type="entry name" value="NAD(P)-bd_dom_sf"/>
</dbReference>
<evidence type="ECO:0000313" key="4">
    <source>
        <dbReference type="Proteomes" id="UP000199347"/>
    </source>
</evidence>
<gene>
    <name evidence="3" type="ORF">SAMN03080610_03172</name>
</gene>
<dbReference type="InterPro" id="IPR002347">
    <property type="entry name" value="SDR_fam"/>
</dbReference>
<dbReference type="RefSeq" id="WP_092815522.1">
    <property type="nucleotide sequence ID" value="NZ_FMVW01000009.1"/>
</dbReference>
<dbReference type="STRING" id="1120955.SAMN03080610_03172"/>
<sequence>MAAQNGLSLEGQNAIVTGASSGIGAAVAAGLAKAGADVVINFHSDEEGAEKTLSAVERAGSRGVIIRGDVGRESDVNKLFDCCEAELGPVDIVFSNAGIQRDSAFAEMSLDDWEAVISTNLTGAFLVSREAVKRFRKKGLREGVSPALGKIVFDSSVHQRIPWAGRVNYAASKGGVSLLMQSLAQEVGHEKIRVNSVAPGAIATDINADERAENADAIRSLIPYGRIGDPEDIAQAVVWLVSDAADYVHGHCLFADGGMTLYPGFIGNG</sequence>
<dbReference type="PANTHER" id="PTHR42760:SF132">
    <property type="entry name" value="SHORT-CHAIN DEHYDROGENASE_REDUCTASE FAMILY PROTEIN"/>
    <property type="match status" value="1"/>
</dbReference>
<dbReference type="SUPFAM" id="SSF51735">
    <property type="entry name" value="NAD(P)-binding Rossmann-fold domains"/>
    <property type="match status" value="1"/>
</dbReference>
<dbReference type="EMBL" id="FMVW01000009">
    <property type="protein sequence ID" value="SCZ44314.1"/>
    <property type="molecule type" value="Genomic_DNA"/>
</dbReference>
<protein>
    <submittedName>
        <fullName evidence="3">Glucose 1-dehydrogenase</fullName>
    </submittedName>
</protein>
<dbReference type="PRINTS" id="PR00080">
    <property type="entry name" value="SDRFAMILY"/>
</dbReference>
<accession>A0A1G5P440</accession>
<keyword evidence="2" id="KW-0560">Oxidoreductase</keyword>
<dbReference type="AlphaFoldDB" id="A0A1G5P440"/>
<comment type="similarity">
    <text evidence="1">Belongs to the short-chain dehydrogenases/reductases (SDR) family.</text>
</comment>
<dbReference type="InterPro" id="IPR020904">
    <property type="entry name" value="Sc_DH/Rdtase_CS"/>
</dbReference>
<evidence type="ECO:0000256" key="1">
    <source>
        <dbReference type="ARBA" id="ARBA00006484"/>
    </source>
</evidence>
<proteinExistence type="inferred from homology"/>
<evidence type="ECO:0000313" key="3">
    <source>
        <dbReference type="EMBL" id="SCZ44314.1"/>
    </source>
</evidence>
<dbReference type="GO" id="GO:0016616">
    <property type="term" value="F:oxidoreductase activity, acting on the CH-OH group of donors, NAD or NADP as acceptor"/>
    <property type="evidence" value="ECO:0007669"/>
    <property type="project" value="TreeGrafter"/>
</dbReference>
<dbReference type="PRINTS" id="PR00081">
    <property type="entry name" value="GDHRDH"/>
</dbReference>
<dbReference type="Proteomes" id="UP000199347">
    <property type="component" value="Unassembled WGS sequence"/>
</dbReference>
<dbReference type="PROSITE" id="PS00061">
    <property type="entry name" value="ADH_SHORT"/>
    <property type="match status" value="1"/>
</dbReference>
<dbReference type="Pfam" id="PF13561">
    <property type="entry name" value="adh_short_C2"/>
    <property type="match status" value="1"/>
</dbReference>
<reference evidence="3 4" key="1">
    <citation type="submission" date="2016-10" db="EMBL/GenBank/DDBJ databases">
        <authorList>
            <person name="de Groot N.N."/>
        </authorList>
    </citation>
    <scope>NUCLEOTIDE SEQUENCE [LARGE SCALE GENOMIC DNA]</scope>
    <source>
        <strain evidence="3 4">DSM 2698</strain>
    </source>
</reference>
<dbReference type="Gene3D" id="3.40.50.720">
    <property type="entry name" value="NAD(P)-binding Rossmann-like Domain"/>
    <property type="match status" value="1"/>
</dbReference>
<keyword evidence="4" id="KW-1185">Reference proteome</keyword>